<dbReference type="EMBL" id="JAAGXA010000001">
    <property type="protein sequence ID" value="NEN77102.1"/>
    <property type="molecule type" value="Genomic_DNA"/>
</dbReference>
<dbReference type="AlphaFoldDB" id="A0A6P0HEC9"/>
<evidence type="ECO:0000313" key="2">
    <source>
        <dbReference type="Proteomes" id="UP000468687"/>
    </source>
</evidence>
<organism evidence="1 2">
    <name type="scientific">Nocardioides zeae</name>
    <dbReference type="NCBI Taxonomy" id="1457234"/>
    <lineage>
        <taxon>Bacteria</taxon>
        <taxon>Bacillati</taxon>
        <taxon>Actinomycetota</taxon>
        <taxon>Actinomycetes</taxon>
        <taxon>Propionibacteriales</taxon>
        <taxon>Nocardioidaceae</taxon>
        <taxon>Nocardioides</taxon>
    </lineage>
</organism>
<evidence type="ECO:0000313" key="1">
    <source>
        <dbReference type="EMBL" id="NEN77102.1"/>
    </source>
</evidence>
<reference evidence="1 2" key="1">
    <citation type="journal article" date="2014" name="Int. J. Syst. Evol. Microbiol.">
        <title>Nocardioides zeae sp. nov., isolated from the stem of Zea mays.</title>
        <authorList>
            <person name="Glaeser S.P."/>
            <person name="McInroy J.A."/>
            <person name="Busse H.J."/>
            <person name="Kampfer P."/>
        </authorList>
    </citation>
    <scope>NUCLEOTIDE SEQUENCE [LARGE SCALE GENOMIC DNA]</scope>
    <source>
        <strain evidence="1 2">JCM 30728</strain>
    </source>
</reference>
<gene>
    <name evidence="1" type="ORF">G3T38_02300</name>
</gene>
<proteinExistence type="predicted"/>
<dbReference type="Proteomes" id="UP000468687">
    <property type="component" value="Unassembled WGS sequence"/>
</dbReference>
<dbReference type="RefSeq" id="WP_163770428.1">
    <property type="nucleotide sequence ID" value="NZ_JAAGXA010000001.1"/>
</dbReference>
<protein>
    <submittedName>
        <fullName evidence="1">Uncharacterized protein</fullName>
    </submittedName>
</protein>
<keyword evidence="2" id="KW-1185">Reference proteome</keyword>
<sequence length="142" mass="15102">MRSIDETFIRSTDDLAAFWRDIKGGLGWSAPQLWAAHIAADGSVSPALMHLYDEDHADAPPPELLDGFVQLHTEVLATSFPGGSLAVLKARPGGPSFTRADRAWCQGLQRALLDAPFASYPVFFASDAGVGIVPPDELVAAA</sequence>
<accession>A0A6P0HEC9</accession>
<name>A0A6P0HEC9_9ACTN</name>
<comment type="caution">
    <text evidence="1">The sequence shown here is derived from an EMBL/GenBank/DDBJ whole genome shotgun (WGS) entry which is preliminary data.</text>
</comment>